<evidence type="ECO:0000256" key="6">
    <source>
        <dbReference type="ARBA" id="ARBA00023136"/>
    </source>
</evidence>
<dbReference type="SUPFAM" id="SSF82861">
    <property type="entry name" value="Mechanosensitive channel protein MscS (YggB), transmembrane region"/>
    <property type="match status" value="1"/>
</dbReference>
<dbReference type="SUPFAM" id="SSF50182">
    <property type="entry name" value="Sm-like ribonucleoproteins"/>
    <property type="match status" value="1"/>
</dbReference>
<protein>
    <submittedName>
        <fullName evidence="11">Mechanosensitive ion channel family protein</fullName>
    </submittedName>
</protein>
<dbReference type="Gene3D" id="2.30.30.60">
    <property type="match status" value="1"/>
</dbReference>
<dbReference type="PANTHER" id="PTHR30221">
    <property type="entry name" value="SMALL-CONDUCTANCE MECHANOSENSITIVE CHANNEL"/>
    <property type="match status" value="1"/>
</dbReference>
<dbReference type="InterPro" id="IPR023408">
    <property type="entry name" value="MscS_beta-dom_sf"/>
</dbReference>
<dbReference type="Gene3D" id="3.30.70.100">
    <property type="match status" value="1"/>
</dbReference>
<keyword evidence="3" id="KW-1003">Cell membrane</keyword>
<dbReference type="InterPro" id="IPR049142">
    <property type="entry name" value="MS_channel_1st"/>
</dbReference>
<reference evidence="12" key="1">
    <citation type="journal article" date="2019" name="Int. J. Syst. Evol. Microbiol.">
        <title>The Global Catalogue of Microorganisms (GCM) 10K type strain sequencing project: providing services to taxonomists for standard genome sequencing and annotation.</title>
        <authorList>
            <consortium name="The Broad Institute Genomics Platform"/>
            <consortium name="The Broad Institute Genome Sequencing Center for Infectious Disease"/>
            <person name="Wu L."/>
            <person name="Ma J."/>
        </authorList>
    </citation>
    <scope>NUCLEOTIDE SEQUENCE [LARGE SCALE GENOMIC DNA]</scope>
    <source>
        <strain evidence="12">CCUG 56752</strain>
    </source>
</reference>
<dbReference type="InterPro" id="IPR011014">
    <property type="entry name" value="MscS_channel_TM-2"/>
</dbReference>
<name>A0ABW3GP10_9FLAO</name>
<evidence type="ECO:0000256" key="4">
    <source>
        <dbReference type="ARBA" id="ARBA00022692"/>
    </source>
</evidence>
<evidence type="ECO:0000313" key="12">
    <source>
        <dbReference type="Proteomes" id="UP001597049"/>
    </source>
</evidence>
<dbReference type="Pfam" id="PF05552">
    <property type="entry name" value="MS_channel_1st_1"/>
    <property type="match status" value="1"/>
</dbReference>
<evidence type="ECO:0000259" key="10">
    <source>
        <dbReference type="Pfam" id="PF21088"/>
    </source>
</evidence>
<keyword evidence="5 7" id="KW-1133">Transmembrane helix</keyword>
<dbReference type="RefSeq" id="WP_379657062.1">
    <property type="nucleotide sequence ID" value="NZ_JBHTIV010000005.1"/>
</dbReference>
<comment type="similarity">
    <text evidence="2">Belongs to the MscS (TC 1.A.23) family.</text>
</comment>
<dbReference type="Pfam" id="PF00924">
    <property type="entry name" value="MS_channel_2nd"/>
    <property type="match status" value="1"/>
</dbReference>
<feature type="transmembrane region" description="Helical" evidence="7">
    <location>
        <begin position="20"/>
        <end position="41"/>
    </location>
</feature>
<evidence type="ECO:0000313" key="11">
    <source>
        <dbReference type="EMBL" id="MFD0931732.1"/>
    </source>
</evidence>
<evidence type="ECO:0000256" key="7">
    <source>
        <dbReference type="SAM" id="Phobius"/>
    </source>
</evidence>
<dbReference type="InterPro" id="IPR006685">
    <property type="entry name" value="MscS_channel_2nd"/>
</dbReference>
<gene>
    <name evidence="11" type="ORF">ACFQ0R_03875</name>
</gene>
<keyword evidence="4 7" id="KW-0812">Transmembrane</keyword>
<dbReference type="SUPFAM" id="SSF82689">
    <property type="entry name" value="Mechanosensitive channel protein MscS (YggB), C-terminal domain"/>
    <property type="match status" value="1"/>
</dbReference>
<dbReference type="InterPro" id="IPR008910">
    <property type="entry name" value="MSC_TM_helix"/>
</dbReference>
<evidence type="ECO:0000256" key="5">
    <source>
        <dbReference type="ARBA" id="ARBA00022989"/>
    </source>
</evidence>
<dbReference type="InterPro" id="IPR045275">
    <property type="entry name" value="MscS_archaea/bacteria_type"/>
</dbReference>
<evidence type="ECO:0000259" key="8">
    <source>
        <dbReference type="Pfam" id="PF00924"/>
    </source>
</evidence>
<accession>A0ABW3GP10</accession>
<feature type="domain" description="Mechanosensitive ion channel MscS C-terminal" evidence="9">
    <location>
        <begin position="184"/>
        <end position="264"/>
    </location>
</feature>
<dbReference type="Pfam" id="PF21082">
    <property type="entry name" value="MS_channel_3rd"/>
    <property type="match status" value="1"/>
</dbReference>
<comment type="caution">
    <text evidence="11">The sequence shown here is derived from an EMBL/GenBank/DDBJ whole genome shotgun (WGS) entry which is preliminary data.</text>
</comment>
<feature type="domain" description="Mechanosensitive ion channel MscS" evidence="8">
    <location>
        <begin position="110"/>
        <end position="175"/>
    </location>
</feature>
<evidence type="ECO:0000256" key="1">
    <source>
        <dbReference type="ARBA" id="ARBA00004651"/>
    </source>
</evidence>
<feature type="transmembrane region" description="Helical" evidence="7">
    <location>
        <begin position="61"/>
        <end position="82"/>
    </location>
</feature>
<organism evidence="11 12">
    <name type="scientific">Psychroflexus salinarum</name>
    <dbReference type="NCBI Taxonomy" id="546024"/>
    <lineage>
        <taxon>Bacteria</taxon>
        <taxon>Pseudomonadati</taxon>
        <taxon>Bacteroidota</taxon>
        <taxon>Flavobacteriia</taxon>
        <taxon>Flavobacteriales</taxon>
        <taxon>Flavobacteriaceae</taxon>
        <taxon>Psychroflexus</taxon>
    </lineage>
</organism>
<sequence>MENISMDGIGELVSVFLDKAISYLPSVIAALVILILGFWVIKLIVGRVRKVMEKREVDPGVRGFTTSILGIVLKIVLFIVVISKLGVETTSFAAILAAAGLAIGLALQGSLSNFAGGVLIIILKPFRVGDFIDAQGESGTVTEITIFYTYLTTIGNQRVVIPNGQLSNNKVVNYSFEPIRRNAMAVGISYDSDIKKTREVLLDIVNSDERTLKDPEPAVVVTGLGDNSVDLSLRFWAKREDYWALNFDTMEKLKTELEDAGVSFPFPQRDVHLFDMSKEKES</sequence>
<proteinExistence type="inferred from homology"/>
<dbReference type="InterPro" id="IPR049278">
    <property type="entry name" value="MS_channel_C"/>
</dbReference>
<dbReference type="Gene3D" id="1.10.287.1260">
    <property type="match status" value="1"/>
</dbReference>
<feature type="transmembrane region" description="Helical" evidence="7">
    <location>
        <begin position="94"/>
        <end position="123"/>
    </location>
</feature>
<dbReference type="InterPro" id="IPR010920">
    <property type="entry name" value="LSM_dom_sf"/>
</dbReference>
<evidence type="ECO:0000256" key="3">
    <source>
        <dbReference type="ARBA" id="ARBA00022475"/>
    </source>
</evidence>
<dbReference type="Pfam" id="PF21088">
    <property type="entry name" value="MS_channel_1st"/>
    <property type="match status" value="1"/>
</dbReference>
<evidence type="ECO:0000256" key="2">
    <source>
        <dbReference type="ARBA" id="ARBA00008017"/>
    </source>
</evidence>
<dbReference type="PANTHER" id="PTHR30221:SF1">
    <property type="entry name" value="SMALL-CONDUCTANCE MECHANOSENSITIVE CHANNEL"/>
    <property type="match status" value="1"/>
</dbReference>
<dbReference type="Proteomes" id="UP001597049">
    <property type="component" value="Unassembled WGS sequence"/>
</dbReference>
<evidence type="ECO:0000259" key="9">
    <source>
        <dbReference type="Pfam" id="PF21082"/>
    </source>
</evidence>
<keyword evidence="6 7" id="KW-0472">Membrane</keyword>
<feature type="domain" description="Mechanosensitive ion channel transmembrane helices 2/3" evidence="10">
    <location>
        <begin position="71"/>
        <end position="108"/>
    </location>
</feature>
<dbReference type="InterPro" id="IPR011066">
    <property type="entry name" value="MscS_channel_C_sf"/>
</dbReference>
<keyword evidence="12" id="KW-1185">Reference proteome</keyword>
<dbReference type="EMBL" id="JBHTIV010000005">
    <property type="protein sequence ID" value="MFD0931732.1"/>
    <property type="molecule type" value="Genomic_DNA"/>
</dbReference>
<comment type="subcellular location">
    <subcellularLocation>
        <location evidence="1">Cell membrane</location>
        <topology evidence="1">Multi-pass membrane protein</topology>
    </subcellularLocation>
</comment>